<feature type="transmembrane region" description="Helical" evidence="1">
    <location>
        <begin position="126"/>
        <end position="145"/>
    </location>
</feature>
<name>A0AAF3FQ68_9BILA</name>
<protein>
    <submittedName>
        <fullName evidence="3">Uncharacterized protein</fullName>
    </submittedName>
</protein>
<dbReference type="Proteomes" id="UP000887575">
    <property type="component" value="Unassembled WGS sequence"/>
</dbReference>
<evidence type="ECO:0000313" key="3">
    <source>
        <dbReference type="WBParaSite" id="MBELARI_LOCUS9358.1"/>
    </source>
</evidence>
<keyword evidence="1" id="KW-0812">Transmembrane</keyword>
<keyword evidence="1" id="KW-0472">Membrane</keyword>
<dbReference type="AlphaFoldDB" id="A0AAF3FQ68"/>
<accession>A0AAF3FQ68</accession>
<dbReference type="WBParaSite" id="MBELARI_LOCUS9358.1">
    <property type="protein sequence ID" value="MBELARI_LOCUS9358.1"/>
    <property type="gene ID" value="MBELARI_LOCUS9358"/>
</dbReference>
<keyword evidence="2" id="KW-1185">Reference proteome</keyword>
<feature type="transmembrane region" description="Helical" evidence="1">
    <location>
        <begin position="151"/>
        <end position="181"/>
    </location>
</feature>
<proteinExistence type="predicted"/>
<feature type="transmembrane region" description="Helical" evidence="1">
    <location>
        <begin position="239"/>
        <end position="260"/>
    </location>
</feature>
<feature type="transmembrane region" description="Helical" evidence="1">
    <location>
        <begin position="98"/>
        <end position="117"/>
    </location>
</feature>
<reference evidence="3" key="1">
    <citation type="submission" date="2024-02" db="UniProtKB">
        <authorList>
            <consortium name="WormBaseParasite"/>
        </authorList>
    </citation>
    <scope>IDENTIFICATION</scope>
</reference>
<evidence type="ECO:0000256" key="1">
    <source>
        <dbReference type="SAM" id="Phobius"/>
    </source>
</evidence>
<sequence>MDAYITYRYGELNNFTHPSELSGISGRGWYIAGALFSYLLCIYLFIVSYTMRSYIKHSAFISAVLFLPMINVFILVISEFSESILFLKLYHVIVTAEFLTYALCSQILITSLFSVFFQDSPANCTFVYMILPISSLCLSFGLYFVKHFLTLRILTIVVSALPLACTLMTFVLSLVLIFLAAMGRHRDEILTPAVLIFFSIFITFYANWVNFVSTIHSLFGPYSDDQIKFFVMDHPKTPLLAEILHPLLPAVLSIFLFIAFDQFRHPLRFGGGVVIGAFHSQLLVLFSSKIWRARGGSTTEIERLEPEVPPAEILSV</sequence>
<feature type="transmembrane region" description="Helical" evidence="1">
    <location>
        <begin position="59"/>
        <end position="78"/>
    </location>
</feature>
<organism evidence="2 3">
    <name type="scientific">Mesorhabditis belari</name>
    <dbReference type="NCBI Taxonomy" id="2138241"/>
    <lineage>
        <taxon>Eukaryota</taxon>
        <taxon>Metazoa</taxon>
        <taxon>Ecdysozoa</taxon>
        <taxon>Nematoda</taxon>
        <taxon>Chromadorea</taxon>
        <taxon>Rhabditida</taxon>
        <taxon>Rhabditina</taxon>
        <taxon>Rhabditomorpha</taxon>
        <taxon>Rhabditoidea</taxon>
        <taxon>Rhabditidae</taxon>
        <taxon>Mesorhabditinae</taxon>
        <taxon>Mesorhabditis</taxon>
    </lineage>
</organism>
<keyword evidence="1" id="KW-1133">Transmembrane helix</keyword>
<feature type="transmembrane region" description="Helical" evidence="1">
    <location>
        <begin position="193"/>
        <end position="219"/>
    </location>
</feature>
<feature type="transmembrane region" description="Helical" evidence="1">
    <location>
        <begin position="28"/>
        <end position="47"/>
    </location>
</feature>
<evidence type="ECO:0000313" key="2">
    <source>
        <dbReference type="Proteomes" id="UP000887575"/>
    </source>
</evidence>